<dbReference type="PRINTS" id="PR00127">
    <property type="entry name" value="CLPPROTEASEP"/>
</dbReference>
<keyword evidence="2" id="KW-1133">Transmembrane helix</keyword>
<evidence type="ECO:0000313" key="3">
    <source>
        <dbReference type="EMBL" id="OYQ17323.1"/>
    </source>
</evidence>
<dbReference type="RefSeq" id="WP_094409951.1">
    <property type="nucleotide sequence ID" value="NZ_BMJZ01000005.1"/>
</dbReference>
<comment type="similarity">
    <text evidence="1">Belongs to the peptidase S14 family.</text>
</comment>
<accession>A0A255XK01</accession>
<organism evidence="3 4">
    <name type="scientific">Elstera cyanobacteriorum</name>
    <dbReference type="NCBI Taxonomy" id="2022747"/>
    <lineage>
        <taxon>Bacteria</taxon>
        <taxon>Pseudomonadati</taxon>
        <taxon>Pseudomonadota</taxon>
        <taxon>Alphaproteobacteria</taxon>
        <taxon>Rhodospirillales</taxon>
        <taxon>Rhodospirillaceae</taxon>
        <taxon>Elstera</taxon>
    </lineage>
</organism>
<dbReference type="EMBL" id="NOXS01000034">
    <property type="protein sequence ID" value="OYQ17323.1"/>
    <property type="molecule type" value="Genomic_DNA"/>
</dbReference>
<name>A0A255XK01_9PROT</name>
<gene>
    <name evidence="3" type="ORF">CHR90_15265</name>
</gene>
<proteinExistence type="inferred from homology"/>
<evidence type="ECO:0000256" key="2">
    <source>
        <dbReference type="SAM" id="Phobius"/>
    </source>
</evidence>
<dbReference type="GO" id="GO:0004252">
    <property type="term" value="F:serine-type endopeptidase activity"/>
    <property type="evidence" value="ECO:0007669"/>
    <property type="project" value="InterPro"/>
</dbReference>
<keyword evidence="2" id="KW-0472">Membrane</keyword>
<dbReference type="Pfam" id="PF00574">
    <property type="entry name" value="CLP_protease"/>
    <property type="match status" value="1"/>
</dbReference>
<dbReference type="OrthoDB" id="7946509at2"/>
<dbReference type="GO" id="GO:0004176">
    <property type="term" value="F:ATP-dependent peptidase activity"/>
    <property type="evidence" value="ECO:0007669"/>
    <property type="project" value="InterPro"/>
</dbReference>
<feature type="transmembrane region" description="Helical" evidence="2">
    <location>
        <begin position="66"/>
        <end position="87"/>
    </location>
</feature>
<dbReference type="InterPro" id="IPR001907">
    <property type="entry name" value="ClpP"/>
</dbReference>
<evidence type="ECO:0008006" key="5">
    <source>
        <dbReference type="Google" id="ProtNLM"/>
    </source>
</evidence>
<sequence>MTSPRTVFFGYTGPIEPNGASRIAAALNSAANEGCEEVSLAFSSGGGYVADGIYLFNHIRAMPFKLTIYNIGSVSSIALVVFLAGTYRYCSAHAMFMTHPTSIYSGTEGQSAERLQASLDAALADDFRTETILRQNTRLPDDILAARRYRDVYLTPQQAIETGLVQGVREFTLPQGFQIIQI</sequence>
<dbReference type="GO" id="GO:0006508">
    <property type="term" value="P:proteolysis"/>
    <property type="evidence" value="ECO:0007669"/>
    <property type="project" value="InterPro"/>
</dbReference>
<comment type="caution">
    <text evidence="3">The sequence shown here is derived from an EMBL/GenBank/DDBJ whole genome shotgun (WGS) entry which is preliminary data.</text>
</comment>
<dbReference type="Gene3D" id="3.90.226.10">
    <property type="entry name" value="2-enoyl-CoA Hydratase, Chain A, domain 1"/>
    <property type="match status" value="1"/>
</dbReference>
<keyword evidence="4" id="KW-1185">Reference proteome</keyword>
<dbReference type="SUPFAM" id="SSF52096">
    <property type="entry name" value="ClpP/crotonase"/>
    <property type="match status" value="1"/>
</dbReference>
<dbReference type="Proteomes" id="UP000216361">
    <property type="component" value="Unassembled WGS sequence"/>
</dbReference>
<evidence type="ECO:0000256" key="1">
    <source>
        <dbReference type="ARBA" id="ARBA00007039"/>
    </source>
</evidence>
<dbReference type="AlphaFoldDB" id="A0A255XK01"/>
<evidence type="ECO:0000313" key="4">
    <source>
        <dbReference type="Proteomes" id="UP000216361"/>
    </source>
</evidence>
<reference evidence="3 4" key="1">
    <citation type="submission" date="2017-07" db="EMBL/GenBank/DDBJ databases">
        <title>Elstera cyanobacteriorum sp. nov., a novel bacterium isolated from cyanobacterial aggregates in a eutrophic lake.</title>
        <authorList>
            <person name="Cai H."/>
        </authorList>
    </citation>
    <scope>NUCLEOTIDE SEQUENCE [LARGE SCALE GENOMIC DNA]</scope>
    <source>
        <strain evidence="3 4">TH019</strain>
    </source>
</reference>
<dbReference type="InterPro" id="IPR029045">
    <property type="entry name" value="ClpP/crotonase-like_dom_sf"/>
</dbReference>
<dbReference type="InterPro" id="IPR023562">
    <property type="entry name" value="ClpP/TepA"/>
</dbReference>
<protein>
    <recommendedName>
        <fullName evidence="5">Peptidase S14</fullName>
    </recommendedName>
</protein>
<keyword evidence="2" id="KW-0812">Transmembrane</keyword>